<feature type="transmembrane region" description="Helical" evidence="1">
    <location>
        <begin position="190"/>
        <end position="208"/>
    </location>
</feature>
<keyword evidence="1" id="KW-0812">Transmembrane</keyword>
<evidence type="ECO:0000256" key="1">
    <source>
        <dbReference type="SAM" id="Phobius"/>
    </source>
</evidence>
<feature type="transmembrane region" description="Helical" evidence="1">
    <location>
        <begin position="28"/>
        <end position="60"/>
    </location>
</feature>
<evidence type="ECO:0000313" key="2">
    <source>
        <dbReference type="EMBL" id="ATX70576.1"/>
    </source>
</evidence>
<sequence>MKLEEKIAKYHLEDLIDFKQLKIAAKPFLYATLVIAMALLIELILSTFSFLFLLIALNFLQKQEAFDIFQSFAIALFSTLAFLTILLQINMGIYFLKILIQGELLKKNQKLQAEVKKIDKQQIYNNILTEILGEKSSSFLSTDLLMKDLYNKVENFQNQEVEKYNNLKRVFEVNNQRFVLAFYFEKAKISVWKIIILSIMYLAFAFAGTGQDLDPMINDYSNADIDFEADSWKVNKIPVYSGVLLFYDQQKQTSSEFVNLNCTKVKNFKIETFCKLGPRFTVKRSISRLIKSYEKEILAIKEIINS</sequence>
<name>A0A2K8KNL1_9MOLU</name>
<proteinExistence type="predicted"/>
<keyword evidence="1" id="KW-0472">Membrane</keyword>
<accession>A0A2K8KNL1</accession>
<protein>
    <submittedName>
        <fullName evidence="2">Uncharacterized protein</fullName>
    </submittedName>
</protein>
<organism evidence="2 3">
    <name type="scientific">Spiroplasma clarkii</name>
    <dbReference type="NCBI Taxonomy" id="2139"/>
    <lineage>
        <taxon>Bacteria</taxon>
        <taxon>Bacillati</taxon>
        <taxon>Mycoplasmatota</taxon>
        <taxon>Mollicutes</taxon>
        <taxon>Entomoplasmatales</taxon>
        <taxon>Spiroplasmataceae</taxon>
        <taxon>Spiroplasma</taxon>
    </lineage>
</organism>
<reference evidence="2 3" key="1">
    <citation type="submission" date="2017-11" db="EMBL/GenBank/DDBJ databases">
        <title>Complete genome sequence of Spiroplasma clarkii CN-5 (DSM 19994).</title>
        <authorList>
            <person name="Tsai Y.-M."/>
            <person name="Chang A."/>
            <person name="Lo W.-S."/>
            <person name="Kuo C.-H."/>
        </authorList>
    </citation>
    <scope>NUCLEOTIDE SEQUENCE [LARGE SCALE GENOMIC DNA]</scope>
    <source>
        <strain evidence="2 3">CN-5</strain>
    </source>
</reference>
<dbReference type="AlphaFoldDB" id="A0A2K8KNL1"/>
<dbReference type="Proteomes" id="UP000231179">
    <property type="component" value="Chromosome"/>
</dbReference>
<feature type="transmembrane region" description="Helical" evidence="1">
    <location>
        <begin position="72"/>
        <end position="96"/>
    </location>
</feature>
<evidence type="ECO:0000313" key="3">
    <source>
        <dbReference type="Proteomes" id="UP000231179"/>
    </source>
</evidence>
<keyword evidence="3" id="KW-1185">Reference proteome</keyword>
<gene>
    <name evidence="2" type="ORF">SCLAR_v1c02460</name>
</gene>
<dbReference type="EMBL" id="CP024870">
    <property type="protein sequence ID" value="ATX70576.1"/>
    <property type="molecule type" value="Genomic_DNA"/>
</dbReference>
<keyword evidence="1" id="KW-1133">Transmembrane helix</keyword>
<dbReference type="RefSeq" id="WP_100254140.1">
    <property type="nucleotide sequence ID" value="NZ_CP024870.1"/>
</dbReference>